<dbReference type="InterPro" id="IPR050763">
    <property type="entry name" value="ABC_transporter_ATP-binding"/>
</dbReference>
<dbReference type="PANTHER" id="PTHR42711:SF15">
    <property type="entry name" value="ABC-TYPE MULTIDRUG TRANSPORT SYSTEM, ATPASE COMPONENT"/>
    <property type="match status" value="1"/>
</dbReference>
<dbReference type="GO" id="GO:0016887">
    <property type="term" value="F:ATP hydrolysis activity"/>
    <property type="evidence" value="ECO:0007669"/>
    <property type="project" value="InterPro"/>
</dbReference>
<gene>
    <name evidence="6" type="ORF">SAMN05192561_103119</name>
</gene>
<evidence type="ECO:0000256" key="4">
    <source>
        <dbReference type="SAM" id="MobiDB-lite"/>
    </source>
</evidence>
<dbReference type="PROSITE" id="PS50893">
    <property type="entry name" value="ABC_TRANSPORTER_2"/>
    <property type="match status" value="1"/>
</dbReference>
<evidence type="ECO:0000256" key="1">
    <source>
        <dbReference type="ARBA" id="ARBA00022448"/>
    </source>
</evidence>
<dbReference type="InterPro" id="IPR003593">
    <property type="entry name" value="AAA+_ATPase"/>
</dbReference>
<dbReference type="PANTHER" id="PTHR42711">
    <property type="entry name" value="ABC TRANSPORTER ATP-BINDING PROTEIN"/>
    <property type="match status" value="1"/>
</dbReference>
<dbReference type="STRING" id="1267564.SAMN05192561_103119"/>
<dbReference type="EMBL" id="FNWU01000003">
    <property type="protein sequence ID" value="SEH49756.1"/>
    <property type="molecule type" value="Genomic_DNA"/>
</dbReference>
<organism evidence="6 7">
    <name type="scientific">Halopenitus malekzadehii</name>
    <dbReference type="NCBI Taxonomy" id="1267564"/>
    <lineage>
        <taxon>Archaea</taxon>
        <taxon>Methanobacteriati</taxon>
        <taxon>Methanobacteriota</taxon>
        <taxon>Stenosarchaea group</taxon>
        <taxon>Halobacteria</taxon>
        <taxon>Halobacteriales</taxon>
        <taxon>Haloferacaceae</taxon>
        <taxon>Halopenitus</taxon>
    </lineage>
</organism>
<evidence type="ECO:0000256" key="3">
    <source>
        <dbReference type="ARBA" id="ARBA00022840"/>
    </source>
</evidence>
<dbReference type="Gene3D" id="3.40.50.300">
    <property type="entry name" value="P-loop containing nucleotide triphosphate hydrolases"/>
    <property type="match status" value="1"/>
</dbReference>
<dbReference type="Pfam" id="PF00005">
    <property type="entry name" value="ABC_tran"/>
    <property type="match status" value="1"/>
</dbReference>
<dbReference type="AlphaFoldDB" id="A0A1H6IL83"/>
<dbReference type="InterPro" id="IPR017871">
    <property type="entry name" value="ABC_transporter-like_CS"/>
</dbReference>
<dbReference type="Proteomes" id="UP000199215">
    <property type="component" value="Unassembled WGS sequence"/>
</dbReference>
<keyword evidence="7" id="KW-1185">Reference proteome</keyword>
<dbReference type="PROSITE" id="PS00211">
    <property type="entry name" value="ABC_TRANSPORTER_1"/>
    <property type="match status" value="1"/>
</dbReference>
<evidence type="ECO:0000313" key="7">
    <source>
        <dbReference type="Proteomes" id="UP000199215"/>
    </source>
</evidence>
<feature type="domain" description="ABC transporter" evidence="5">
    <location>
        <begin position="5"/>
        <end position="235"/>
    </location>
</feature>
<feature type="compositionally biased region" description="Acidic residues" evidence="4">
    <location>
        <begin position="344"/>
        <end position="372"/>
    </location>
</feature>
<dbReference type="RefSeq" id="WP_092816677.1">
    <property type="nucleotide sequence ID" value="NZ_FNWU01000003.1"/>
</dbReference>
<keyword evidence="3 6" id="KW-0067">ATP-binding</keyword>
<evidence type="ECO:0000256" key="2">
    <source>
        <dbReference type="ARBA" id="ARBA00022741"/>
    </source>
</evidence>
<reference evidence="6 7" key="1">
    <citation type="submission" date="2016-10" db="EMBL/GenBank/DDBJ databases">
        <authorList>
            <person name="de Groot N.N."/>
        </authorList>
    </citation>
    <scope>NUCLEOTIDE SEQUENCE [LARGE SCALE GENOMIC DNA]</scope>
    <source>
        <strain evidence="6 7">IBRC-M10418</strain>
    </source>
</reference>
<keyword evidence="1" id="KW-0813">Transport</keyword>
<dbReference type="SMART" id="SM00382">
    <property type="entry name" value="AAA"/>
    <property type="match status" value="1"/>
</dbReference>
<keyword evidence="2" id="KW-0547">Nucleotide-binding</keyword>
<evidence type="ECO:0000313" key="6">
    <source>
        <dbReference type="EMBL" id="SEH49756.1"/>
    </source>
</evidence>
<dbReference type="SUPFAM" id="SSF52540">
    <property type="entry name" value="P-loop containing nucleoside triphosphate hydrolases"/>
    <property type="match status" value="1"/>
</dbReference>
<accession>A0A1H6IL83</accession>
<evidence type="ECO:0000259" key="5">
    <source>
        <dbReference type="PROSITE" id="PS50893"/>
    </source>
</evidence>
<dbReference type="InterPro" id="IPR025302">
    <property type="entry name" value="DrrA1/2-like_C"/>
</dbReference>
<protein>
    <submittedName>
        <fullName evidence="6">ABC-2 type transport system ATP-binding protein</fullName>
    </submittedName>
</protein>
<dbReference type="Pfam" id="PF13732">
    <property type="entry name" value="DrrA1-3_C"/>
    <property type="match status" value="1"/>
</dbReference>
<dbReference type="OrthoDB" id="87732at2157"/>
<dbReference type="InterPro" id="IPR003439">
    <property type="entry name" value="ABC_transporter-like_ATP-bd"/>
</dbReference>
<proteinExistence type="predicted"/>
<dbReference type="InterPro" id="IPR027417">
    <property type="entry name" value="P-loop_NTPase"/>
</dbReference>
<feature type="region of interest" description="Disordered" evidence="4">
    <location>
        <begin position="314"/>
        <end position="392"/>
    </location>
</feature>
<sequence length="392" mass="42189">MTNALEIHDLRKSYGDVEALQGVSLSVPEGSFFGLLGPNGAGKTTFINVLVGLVRASGGEASVFGHDVEDDYREARDRIGLAPQEFNVDRFFPIREVLEHKAGYHGVPPEEASRRADEALKEVGIWDKRDTRFDWLSGGMKRRFMLARALVTQPDLLILDEPTAGVDVQLRRDLWDLVTDLNDRGTTILLTTHYIEEAERLCDEVAILDSGEVVTVASPEELMDRGNDRIVVTLRDDAAPLETIAASVRSDDDRVDEVTAEDDRLVVTARRGGLVAPDLVRELDGAGHEILDLEIKRTSLEEVFVDLTRQAEATGGGAENTAADADDAGDIERAAGADVNGDGADTEDSGTDTEDSGTDAEDSGTDDAESEVEPLIGDGGSVGGSVDREGGR</sequence>
<dbReference type="GO" id="GO:0005524">
    <property type="term" value="F:ATP binding"/>
    <property type="evidence" value="ECO:0007669"/>
    <property type="project" value="UniProtKB-KW"/>
</dbReference>
<name>A0A1H6IL83_9EURY</name>